<dbReference type="InterPro" id="IPR013118">
    <property type="entry name" value="Mannitol_DH_C"/>
</dbReference>
<dbReference type="InterPro" id="IPR036291">
    <property type="entry name" value="NAD(P)-bd_dom_sf"/>
</dbReference>
<evidence type="ECO:0000313" key="6">
    <source>
        <dbReference type="Proteomes" id="UP000662074"/>
    </source>
</evidence>
<dbReference type="SUPFAM" id="SSF51735">
    <property type="entry name" value="NAD(P)-binding Rossmann-fold domains"/>
    <property type="match status" value="1"/>
</dbReference>
<dbReference type="NCBIfam" id="NF002969">
    <property type="entry name" value="PRK03643.1"/>
    <property type="match status" value="1"/>
</dbReference>
<comment type="caution">
    <text evidence="5">The sequence shown here is derived from an EMBL/GenBank/DDBJ whole genome shotgun (WGS) entry which is preliminary data.</text>
</comment>
<dbReference type="InterPro" id="IPR013328">
    <property type="entry name" value="6PGD_dom2"/>
</dbReference>
<evidence type="ECO:0000256" key="2">
    <source>
        <dbReference type="ARBA" id="ARBA00023027"/>
    </source>
</evidence>
<protein>
    <submittedName>
        <fullName evidence="5">Altronate oxidoreductase</fullName>
    </submittedName>
</protein>
<dbReference type="Pfam" id="PF01232">
    <property type="entry name" value="Mannitol_dh"/>
    <property type="match status" value="1"/>
</dbReference>
<dbReference type="EMBL" id="BMDO01000009">
    <property type="protein sequence ID" value="GGI51949.1"/>
    <property type="molecule type" value="Genomic_DNA"/>
</dbReference>
<dbReference type="SUPFAM" id="SSF48179">
    <property type="entry name" value="6-phosphogluconate dehydrogenase C-terminal domain-like"/>
    <property type="match status" value="1"/>
</dbReference>
<keyword evidence="1" id="KW-0560">Oxidoreductase</keyword>
<keyword evidence="2" id="KW-0520">NAD</keyword>
<proteinExistence type="predicted"/>
<dbReference type="Gene3D" id="3.40.50.720">
    <property type="entry name" value="NAD(P)-binding Rossmann-like Domain"/>
    <property type="match status" value="1"/>
</dbReference>
<dbReference type="RefSeq" id="WP_229747173.1">
    <property type="nucleotide sequence ID" value="NZ_BMDO01000009.1"/>
</dbReference>
<accession>A0A917N2X8</accession>
<dbReference type="InterPro" id="IPR013131">
    <property type="entry name" value="Mannitol_DH_N"/>
</dbReference>
<evidence type="ECO:0000259" key="4">
    <source>
        <dbReference type="Pfam" id="PF08125"/>
    </source>
</evidence>
<sequence>MGEKIQCELIARMLLSRYNLKKINATNLALPPEGVFELPEKVLQFGTGVLLRGLSDYYIDKANRLGIFNGRIVVVKSTKTGTTADFNRQDGLYTLQIKGVENGNEVQEQIICSAISRVLSAKAEWDLVLKVAQSPQLKVVISNTTEVGIQLVQDSIHKHPPVSFPGKLLAVLYERYKVFKGSAESGLVIVPTELIVNNGKKLEAIVLELAHLNKLEPAFMDWLEEHNHFCNSLVDRIVPGTPGLQQLAEAEQLNGYKDDLHIVSEAYSLWAIEGDEKVASVLEFAKADPGIVIVPNIEIYRELKLRLLNGTHTLSCGVAFLSGLKTVKQAMQNAAFAQYINQLMLHEIAPAIPYQVDIDIAKDFAAKVLDRFRNPYIDHQWICISSEYSSKMKMRVVPLLLNHYVQFKQVPECFALGFAAFIRFMKSKQNVPGVYTGIYNGEEYEIADSNAELFHQAWKSMGVHELVNTILEDKNLWNSNLGELPGFRNAITKRLLLMQDESEKLLSAL</sequence>
<dbReference type="Proteomes" id="UP000662074">
    <property type="component" value="Unassembled WGS sequence"/>
</dbReference>
<dbReference type="PANTHER" id="PTHR30524">
    <property type="entry name" value="MANNITOL-1-PHOSPHATE 5-DEHYDROGENASE"/>
    <property type="match status" value="1"/>
</dbReference>
<feature type="domain" description="Mannitol dehydrogenase C-terminal" evidence="4">
    <location>
        <begin position="296"/>
        <end position="495"/>
    </location>
</feature>
<evidence type="ECO:0000313" key="5">
    <source>
        <dbReference type="EMBL" id="GGI51949.1"/>
    </source>
</evidence>
<organism evidence="5 6">
    <name type="scientific">Mucilaginibacter galii</name>
    <dbReference type="NCBI Taxonomy" id="2005073"/>
    <lineage>
        <taxon>Bacteria</taxon>
        <taxon>Pseudomonadati</taxon>
        <taxon>Bacteroidota</taxon>
        <taxon>Sphingobacteriia</taxon>
        <taxon>Sphingobacteriales</taxon>
        <taxon>Sphingobacteriaceae</taxon>
        <taxon>Mucilaginibacter</taxon>
    </lineage>
</organism>
<gene>
    <name evidence="5" type="primary">uxaB</name>
    <name evidence="5" type="ORF">GCM10011425_31610</name>
</gene>
<reference evidence="5" key="1">
    <citation type="journal article" date="2014" name="Int. J. Syst. Evol. Microbiol.">
        <title>Complete genome sequence of Corynebacterium casei LMG S-19264T (=DSM 44701T), isolated from a smear-ripened cheese.</title>
        <authorList>
            <consortium name="US DOE Joint Genome Institute (JGI-PGF)"/>
            <person name="Walter F."/>
            <person name="Albersmeier A."/>
            <person name="Kalinowski J."/>
            <person name="Ruckert C."/>
        </authorList>
    </citation>
    <scope>NUCLEOTIDE SEQUENCE</scope>
    <source>
        <strain evidence="5">CCM 8711</strain>
    </source>
</reference>
<feature type="domain" description="Mannitol dehydrogenase N-terminal" evidence="3">
    <location>
        <begin position="41"/>
        <end position="281"/>
    </location>
</feature>
<dbReference type="AlphaFoldDB" id="A0A917N2X8"/>
<reference evidence="5" key="2">
    <citation type="submission" date="2020-09" db="EMBL/GenBank/DDBJ databases">
        <authorList>
            <person name="Sun Q."/>
            <person name="Sedlacek I."/>
        </authorList>
    </citation>
    <scope>NUCLEOTIDE SEQUENCE</scope>
    <source>
        <strain evidence="5">CCM 8711</strain>
    </source>
</reference>
<dbReference type="InterPro" id="IPR008927">
    <property type="entry name" value="6-PGluconate_DH-like_C_sf"/>
</dbReference>
<keyword evidence="6" id="KW-1185">Reference proteome</keyword>
<dbReference type="GO" id="GO:0005829">
    <property type="term" value="C:cytosol"/>
    <property type="evidence" value="ECO:0007669"/>
    <property type="project" value="TreeGrafter"/>
</dbReference>
<dbReference type="GO" id="GO:0019592">
    <property type="term" value="P:mannitol catabolic process"/>
    <property type="evidence" value="ECO:0007669"/>
    <property type="project" value="TreeGrafter"/>
</dbReference>
<name>A0A917N2X8_9SPHI</name>
<dbReference type="Pfam" id="PF08125">
    <property type="entry name" value="Mannitol_dh_C"/>
    <property type="match status" value="1"/>
</dbReference>
<dbReference type="PANTHER" id="PTHR30524:SF0">
    <property type="entry name" value="ALTRONATE OXIDOREDUCTASE-RELATED"/>
    <property type="match status" value="1"/>
</dbReference>
<dbReference type="GO" id="GO:0008926">
    <property type="term" value="F:mannitol-1-phosphate 5-dehydrogenase activity"/>
    <property type="evidence" value="ECO:0007669"/>
    <property type="project" value="TreeGrafter"/>
</dbReference>
<evidence type="ECO:0000256" key="1">
    <source>
        <dbReference type="ARBA" id="ARBA00023002"/>
    </source>
</evidence>
<evidence type="ECO:0000259" key="3">
    <source>
        <dbReference type="Pfam" id="PF01232"/>
    </source>
</evidence>
<dbReference type="Gene3D" id="1.10.1040.10">
    <property type="entry name" value="N-(1-d-carboxylethyl)-l-norvaline Dehydrogenase, domain 2"/>
    <property type="match status" value="1"/>
</dbReference>